<proteinExistence type="inferred from homology"/>
<evidence type="ECO:0000256" key="1">
    <source>
        <dbReference type="ARBA" id="ARBA00009437"/>
    </source>
</evidence>
<dbReference type="Pfam" id="PF00126">
    <property type="entry name" value="HTH_1"/>
    <property type="match status" value="1"/>
</dbReference>
<dbReference type="SUPFAM" id="SSF46785">
    <property type="entry name" value="Winged helix' DNA-binding domain"/>
    <property type="match status" value="1"/>
</dbReference>
<dbReference type="PROSITE" id="PS50931">
    <property type="entry name" value="HTH_LYSR"/>
    <property type="match status" value="1"/>
</dbReference>
<dbReference type="PANTHER" id="PTHR30346">
    <property type="entry name" value="TRANSCRIPTIONAL DUAL REGULATOR HCAR-RELATED"/>
    <property type="match status" value="1"/>
</dbReference>
<reference evidence="7" key="1">
    <citation type="journal article" date="2019" name="Int. J. Syst. Evol. Microbiol.">
        <title>The Global Catalogue of Microorganisms (GCM) 10K type strain sequencing project: providing services to taxonomists for standard genome sequencing and annotation.</title>
        <authorList>
            <consortium name="The Broad Institute Genomics Platform"/>
            <consortium name="The Broad Institute Genome Sequencing Center for Infectious Disease"/>
            <person name="Wu L."/>
            <person name="Ma J."/>
        </authorList>
    </citation>
    <scope>NUCLEOTIDE SEQUENCE [LARGE SCALE GENOMIC DNA]</scope>
    <source>
        <strain evidence="7">JCM 17839</strain>
    </source>
</reference>
<dbReference type="InterPro" id="IPR000847">
    <property type="entry name" value="LysR_HTH_N"/>
</dbReference>
<dbReference type="RefSeq" id="WP_345187345.1">
    <property type="nucleotide sequence ID" value="NZ_BAABGP010000017.1"/>
</dbReference>
<dbReference type="InterPro" id="IPR036388">
    <property type="entry name" value="WH-like_DNA-bd_sf"/>
</dbReference>
<keyword evidence="4" id="KW-0804">Transcription</keyword>
<dbReference type="InterPro" id="IPR036390">
    <property type="entry name" value="WH_DNA-bd_sf"/>
</dbReference>
<keyword evidence="2" id="KW-0805">Transcription regulation</keyword>
<feature type="domain" description="HTH lysR-type" evidence="5">
    <location>
        <begin position="3"/>
        <end position="60"/>
    </location>
</feature>
<dbReference type="EMBL" id="BAABGP010000017">
    <property type="protein sequence ID" value="GAA4487209.1"/>
    <property type="molecule type" value="Genomic_DNA"/>
</dbReference>
<keyword evidence="3" id="KW-0238">DNA-binding</keyword>
<evidence type="ECO:0000313" key="6">
    <source>
        <dbReference type="EMBL" id="GAA4487209.1"/>
    </source>
</evidence>
<comment type="similarity">
    <text evidence="1">Belongs to the LysR transcriptional regulatory family.</text>
</comment>
<protein>
    <submittedName>
        <fullName evidence="6">LysR family transcriptional regulator</fullName>
    </submittedName>
</protein>
<dbReference type="Gene3D" id="1.10.10.10">
    <property type="entry name" value="Winged helix-like DNA-binding domain superfamily/Winged helix DNA-binding domain"/>
    <property type="match status" value="1"/>
</dbReference>
<dbReference type="SUPFAM" id="SSF53850">
    <property type="entry name" value="Periplasmic binding protein-like II"/>
    <property type="match status" value="1"/>
</dbReference>
<gene>
    <name evidence="6" type="ORF">GCM10023171_24520</name>
</gene>
<accession>A0ABP8PH59</accession>
<keyword evidence="7" id="KW-1185">Reference proteome</keyword>
<evidence type="ECO:0000313" key="7">
    <source>
        <dbReference type="Proteomes" id="UP001500731"/>
    </source>
</evidence>
<evidence type="ECO:0000256" key="2">
    <source>
        <dbReference type="ARBA" id="ARBA00023015"/>
    </source>
</evidence>
<organism evidence="6 7">
    <name type="scientific">Microbacterium panaciterrae</name>
    <dbReference type="NCBI Taxonomy" id="985759"/>
    <lineage>
        <taxon>Bacteria</taxon>
        <taxon>Bacillati</taxon>
        <taxon>Actinomycetota</taxon>
        <taxon>Actinomycetes</taxon>
        <taxon>Micrococcales</taxon>
        <taxon>Microbacteriaceae</taxon>
        <taxon>Microbacterium</taxon>
    </lineage>
</organism>
<sequence length="323" mass="36850">MDLDLRLVRYFVAVAEELHFGRAASRLYISQPALSSQIRRLEEQLGEPLFLRTSRRVALTPRGRRFLDDARTLLALADGMRRPDPEDTVRIAHVFELATSRMVADAFAATHPETRLLEHAMDSVTQLEALLAHRIDVAMLHLTPRMLRDHPNGWSHRLLRLEPFALIGTADDEPARTASFHDRPLYVFGDPPESGGYNAHGEFLTAFERDFGITMRWLGTPGAFSHCLAYMQRARPPARYFEFHTYARRYAAAGMPLYLPQEAQPYYSWSLAWRDTDDSRSTHQLIETALELARKQNWLRMESASGVPAWVPAEEPAYAEAFG</sequence>
<name>A0ABP8PH59_9MICO</name>
<comment type="caution">
    <text evidence="6">The sequence shown here is derived from an EMBL/GenBank/DDBJ whole genome shotgun (WGS) entry which is preliminary data.</text>
</comment>
<dbReference type="PRINTS" id="PR00039">
    <property type="entry name" value="HTHLYSR"/>
</dbReference>
<dbReference type="Proteomes" id="UP001500731">
    <property type="component" value="Unassembled WGS sequence"/>
</dbReference>
<evidence type="ECO:0000256" key="3">
    <source>
        <dbReference type="ARBA" id="ARBA00023125"/>
    </source>
</evidence>
<evidence type="ECO:0000259" key="5">
    <source>
        <dbReference type="PROSITE" id="PS50931"/>
    </source>
</evidence>
<evidence type="ECO:0000256" key="4">
    <source>
        <dbReference type="ARBA" id="ARBA00023163"/>
    </source>
</evidence>
<dbReference type="Gene3D" id="3.40.190.10">
    <property type="entry name" value="Periplasmic binding protein-like II"/>
    <property type="match status" value="2"/>
</dbReference>
<dbReference type="PANTHER" id="PTHR30346:SF28">
    <property type="entry name" value="HTH-TYPE TRANSCRIPTIONAL REGULATOR CYNR"/>
    <property type="match status" value="1"/>
</dbReference>